<protein>
    <submittedName>
        <fullName evidence="2">Uncharacterized protein</fullName>
    </submittedName>
</protein>
<name>B3EMW9_CHLPB</name>
<feature type="transmembrane region" description="Helical" evidence="1">
    <location>
        <begin position="41"/>
        <end position="57"/>
    </location>
</feature>
<dbReference type="AlphaFoldDB" id="B3EMW9"/>
<dbReference type="EMBL" id="CP001101">
    <property type="protein sequence ID" value="ACE03597.1"/>
    <property type="molecule type" value="Genomic_DNA"/>
</dbReference>
<dbReference type="KEGG" id="cpb:Cphamn1_0639"/>
<reference evidence="2" key="1">
    <citation type="submission" date="2008-06" db="EMBL/GenBank/DDBJ databases">
        <title>Complete sequence of Chlorobium phaeobacteroides BS1.</title>
        <authorList>
            <consortium name="US DOE Joint Genome Institute"/>
            <person name="Lucas S."/>
            <person name="Copeland A."/>
            <person name="Lapidus A."/>
            <person name="Glavina del Rio T."/>
            <person name="Dalin E."/>
            <person name="Tice H."/>
            <person name="Bruce D."/>
            <person name="Goodwin L."/>
            <person name="Pitluck S."/>
            <person name="Schmutz J."/>
            <person name="Larimer F."/>
            <person name="Land M."/>
            <person name="Hauser L."/>
            <person name="Kyrpides N."/>
            <person name="Ovchinnikova G."/>
            <person name="Li T."/>
            <person name="Liu Z."/>
            <person name="Zhao F."/>
            <person name="Overmann J."/>
            <person name="Bryant D.A."/>
            <person name="Richardson P."/>
        </authorList>
    </citation>
    <scope>NUCLEOTIDE SEQUENCE [LARGE SCALE GENOMIC DNA]</scope>
    <source>
        <strain evidence="2">BS1</strain>
    </source>
</reference>
<keyword evidence="1" id="KW-1133">Transmembrane helix</keyword>
<keyword evidence="1" id="KW-0472">Membrane</keyword>
<dbReference type="STRING" id="331678.Cphamn1_0639"/>
<proteinExistence type="predicted"/>
<organism evidence="2">
    <name type="scientific">Chlorobium phaeobacteroides (strain BS1)</name>
    <dbReference type="NCBI Taxonomy" id="331678"/>
    <lineage>
        <taxon>Bacteria</taxon>
        <taxon>Pseudomonadati</taxon>
        <taxon>Chlorobiota</taxon>
        <taxon>Chlorobiia</taxon>
        <taxon>Chlorobiales</taxon>
        <taxon>Chlorobiaceae</taxon>
        <taxon>Chlorobium/Pelodictyon group</taxon>
        <taxon>Chlorobium</taxon>
    </lineage>
</organism>
<feature type="transmembrane region" description="Helical" evidence="1">
    <location>
        <begin position="12"/>
        <end position="29"/>
    </location>
</feature>
<keyword evidence="1" id="KW-0812">Transmembrane</keyword>
<gene>
    <name evidence="2" type="ordered locus">Cphamn1_0639</name>
</gene>
<dbReference type="OrthoDB" id="598174at2"/>
<dbReference type="HOGENOM" id="CLU_2823254_0_0_10"/>
<accession>B3EMW9</accession>
<evidence type="ECO:0000256" key="1">
    <source>
        <dbReference type="SAM" id="Phobius"/>
    </source>
</evidence>
<evidence type="ECO:0000313" key="2">
    <source>
        <dbReference type="EMBL" id="ACE03597.1"/>
    </source>
</evidence>
<sequence>MLNNRAPKDAVQFVSSVIFLGLSFYIAFFLKLPQGTPRNDLYVIAAIVASYGLWKLWKSVSAWRQP</sequence>